<dbReference type="InterPro" id="IPR036249">
    <property type="entry name" value="Thioredoxin-like_sf"/>
</dbReference>
<dbReference type="PROSITE" id="PS00195">
    <property type="entry name" value="GLUTAREDOXIN_1"/>
    <property type="match status" value="1"/>
</dbReference>
<dbReference type="PRINTS" id="PR00160">
    <property type="entry name" value="GLUTAREDOXIN"/>
</dbReference>
<dbReference type="InterPro" id="IPR013740">
    <property type="entry name" value="Redoxin"/>
</dbReference>
<dbReference type="InterPro" id="IPR014025">
    <property type="entry name" value="Glutaredoxin_subgr"/>
</dbReference>
<dbReference type="GO" id="GO:0008379">
    <property type="term" value="F:thioredoxin peroxidase activity"/>
    <property type="evidence" value="ECO:0007669"/>
    <property type="project" value="InterPro"/>
</dbReference>
<dbReference type="PROSITE" id="PS51354">
    <property type="entry name" value="GLUTAREDOXIN_2"/>
    <property type="match status" value="1"/>
</dbReference>
<dbReference type="PANTHER" id="PTHR10430:SF16">
    <property type="entry name" value="PEROXIREDOXIN-5, MITOCHONDRIAL"/>
    <property type="match status" value="1"/>
</dbReference>
<dbReference type="InterPro" id="IPR037944">
    <property type="entry name" value="PRX5-like"/>
</dbReference>
<protein>
    <submittedName>
        <fullName evidence="6">Peroxiredoxin family protein/glutaredoxin</fullName>
    </submittedName>
</protein>
<dbReference type="InterPro" id="IPR011767">
    <property type="entry name" value="GLR_AS"/>
</dbReference>
<keyword evidence="4" id="KW-0676">Redox-active center</keyword>
<dbReference type="InterPro" id="IPR002109">
    <property type="entry name" value="Glutaredoxin"/>
</dbReference>
<dbReference type="GO" id="GO:0045454">
    <property type="term" value="P:cell redox homeostasis"/>
    <property type="evidence" value="ECO:0007669"/>
    <property type="project" value="TreeGrafter"/>
</dbReference>
<dbReference type="FunFam" id="3.40.30.10:FF:000160">
    <property type="entry name" value="Peroxiredoxin family protein/glutaredoxin"/>
    <property type="match status" value="1"/>
</dbReference>
<evidence type="ECO:0000256" key="3">
    <source>
        <dbReference type="ARBA" id="ARBA00023157"/>
    </source>
</evidence>
<accession>A0A3B0W5V4</accession>
<keyword evidence="1" id="KW-0575">Peroxidase</keyword>
<dbReference type="AlphaFoldDB" id="A0A3B0W5V4"/>
<dbReference type="GO" id="GO:0005737">
    <property type="term" value="C:cytoplasm"/>
    <property type="evidence" value="ECO:0007669"/>
    <property type="project" value="TreeGrafter"/>
</dbReference>
<dbReference type="InterPro" id="IPR013766">
    <property type="entry name" value="Thioredoxin_domain"/>
</dbReference>
<evidence type="ECO:0000313" key="6">
    <source>
        <dbReference type="EMBL" id="VAW44679.1"/>
    </source>
</evidence>
<dbReference type="NCBIfam" id="TIGR02190">
    <property type="entry name" value="GlrX-dom"/>
    <property type="match status" value="1"/>
</dbReference>
<proteinExistence type="predicted"/>
<evidence type="ECO:0000259" key="5">
    <source>
        <dbReference type="PROSITE" id="PS51352"/>
    </source>
</evidence>
<name>A0A3B0W5V4_9ZZZZ</name>
<dbReference type="PROSITE" id="PS51352">
    <property type="entry name" value="THIOREDOXIN_2"/>
    <property type="match status" value="1"/>
</dbReference>
<gene>
    <name evidence="6" type="ORF">MNBD_GAMMA03-648</name>
</gene>
<sequence length="253" mass="27930">MSSNQSVENRFVNREGQTVPQVTFHTRQNNEWVNVTTDDIFKGKTVVLFALPGAFTPTCSSTHLPRYNELAPVFKENGVDEIVCLSVNDTFVMNEWAKDQEADQVRLVPDGNGEFSDGMGLLVDKDDLGFGKRSWRYSMLVKDGVIEKMFIEPDVEGDPFEVSDADTMLKYINPNASAPSVATIFTKVGCPFCAKAKAALEDKGIGYEEIVISHHGVTLRTLRAVANAETVPQVFIDGQHIGDSEALEAFFAK</sequence>
<dbReference type="GO" id="GO:0034599">
    <property type="term" value="P:cellular response to oxidative stress"/>
    <property type="evidence" value="ECO:0007669"/>
    <property type="project" value="InterPro"/>
</dbReference>
<dbReference type="SUPFAM" id="SSF52833">
    <property type="entry name" value="Thioredoxin-like"/>
    <property type="match status" value="1"/>
</dbReference>
<dbReference type="GO" id="GO:0042744">
    <property type="term" value="P:hydrogen peroxide catabolic process"/>
    <property type="evidence" value="ECO:0007669"/>
    <property type="project" value="TreeGrafter"/>
</dbReference>
<dbReference type="InterPro" id="IPR011906">
    <property type="entry name" value="Glutaredoxin_dom"/>
</dbReference>
<dbReference type="Pfam" id="PF00462">
    <property type="entry name" value="Glutaredoxin"/>
    <property type="match status" value="1"/>
</dbReference>
<dbReference type="PANTHER" id="PTHR10430">
    <property type="entry name" value="PEROXIREDOXIN"/>
    <property type="match status" value="1"/>
</dbReference>
<dbReference type="CDD" id="cd03013">
    <property type="entry name" value="PRX5_like"/>
    <property type="match status" value="1"/>
</dbReference>
<feature type="domain" description="Thioredoxin" evidence="5">
    <location>
        <begin position="13"/>
        <end position="177"/>
    </location>
</feature>
<evidence type="ECO:0000256" key="1">
    <source>
        <dbReference type="ARBA" id="ARBA00022559"/>
    </source>
</evidence>
<keyword evidence="2" id="KW-0560">Oxidoreductase</keyword>
<dbReference type="Pfam" id="PF08534">
    <property type="entry name" value="Redoxin"/>
    <property type="match status" value="1"/>
</dbReference>
<reference evidence="6" key="1">
    <citation type="submission" date="2018-06" db="EMBL/GenBank/DDBJ databases">
        <authorList>
            <person name="Zhirakovskaya E."/>
        </authorList>
    </citation>
    <scope>NUCLEOTIDE SEQUENCE</scope>
</reference>
<dbReference type="EMBL" id="UOFC01000016">
    <property type="protein sequence ID" value="VAW44679.1"/>
    <property type="molecule type" value="Genomic_DNA"/>
</dbReference>
<organism evidence="6">
    <name type="scientific">hydrothermal vent metagenome</name>
    <dbReference type="NCBI Taxonomy" id="652676"/>
    <lineage>
        <taxon>unclassified sequences</taxon>
        <taxon>metagenomes</taxon>
        <taxon>ecological metagenomes</taxon>
    </lineage>
</organism>
<evidence type="ECO:0000256" key="2">
    <source>
        <dbReference type="ARBA" id="ARBA00023002"/>
    </source>
</evidence>
<keyword evidence="3" id="KW-1015">Disulfide bond</keyword>
<evidence type="ECO:0000256" key="4">
    <source>
        <dbReference type="ARBA" id="ARBA00023284"/>
    </source>
</evidence>
<dbReference type="Gene3D" id="3.40.30.10">
    <property type="entry name" value="Glutaredoxin"/>
    <property type="match status" value="2"/>
</dbReference>